<dbReference type="InterPro" id="IPR053842">
    <property type="entry name" value="NikA-like"/>
</dbReference>
<sequence length="129" mass="15007">MEGRETNKTERITLRLTPGELARINKKCKASTCRKLSEYMRLVLLSKPVTTITRDRSVDELVLEVTKLRVELSRLGNNSNQATKRLHTLSQISEFRDHLLRQESHNEEVLSVLEQVKVIINKLADQWLR</sequence>
<dbReference type="RefSeq" id="WP_235176405.1">
    <property type="nucleotide sequence ID" value="NZ_JAKFFV010000002.1"/>
</dbReference>
<reference evidence="1" key="1">
    <citation type="submission" date="2022-01" db="EMBL/GenBank/DDBJ databases">
        <title>Novel species in genus Dyadobacter.</title>
        <authorList>
            <person name="Ma C."/>
        </authorList>
    </citation>
    <scope>NUCLEOTIDE SEQUENCE</scope>
    <source>
        <strain evidence="1">CY357</strain>
    </source>
</reference>
<dbReference type="EMBL" id="JAKFFV010000002">
    <property type="protein sequence ID" value="MCF2496753.1"/>
    <property type="molecule type" value="Genomic_DNA"/>
</dbReference>
<organism evidence="1 2">
    <name type="scientific">Dyadobacter chenhuakuii</name>
    <dbReference type="NCBI Taxonomy" id="2909339"/>
    <lineage>
        <taxon>Bacteria</taxon>
        <taxon>Pseudomonadati</taxon>
        <taxon>Bacteroidota</taxon>
        <taxon>Cytophagia</taxon>
        <taxon>Cytophagales</taxon>
        <taxon>Spirosomataceae</taxon>
        <taxon>Dyadobacter</taxon>
    </lineage>
</organism>
<evidence type="ECO:0000313" key="2">
    <source>
        <dbReference type="Proteomes" id="UP001139411"/>
    </source>
</evidence>
<gene>
    <name evidence="1" type="ORF">L0661_00440</name>
</gene>
<dbReference type="Pfam" id="PF21983">
    <property type="entry name" value="NikA-like"/>
    <property type="match status" value="1"/>
</dbReference>
<dbReference type="Proteomes" id="UP001139411">
    <property type="component" value="Unassembled WGS sequence"/>
</dbReference>
<name>A0A9X1Q7T9_9BACT</name>
<proteinExistence type="predicted"/>
<accession>A0A9X1Q7T9</accession>
<protein>
    <submittedName>
        <fullName evidence="1">Plasmid mobilization relaxosome protein MobC</fullName>
    </submittedName>
</protein>
<evidence type="ECO:0000313" key="1">
    <source>
        <dbReference type="EMBL" id="MCF2496753.1"/>
    </source>
</evidence>
<comment type="caution">
    <text evidence="1">The sequence shown here is derived from an EMBL/GenBank/DDBJ whole genome shotgun (WGS) entry which is preliminary data.</text>
</comment>
<dbReference type="AlphaFoldDB" id="A0A9X1Q7T9"/>